<protein>
    <submittedName>
        <fullName evidence="3">CHAT domain-containing protein</fullName>
    </submittedName>
</protein>
<keyword evidence="4" id="KW-1185">Reference proteome</keyword>
<name>A0ABZ2UQZ5_9CYAN</name>
<sequence>MKFKQFISIFLSVVLTLFLWESVQAQTGNQSDITNIDTQEFINPDTNTTIENRTIVNEPEFNNTFLDTTPEEGIEQFEELQAVEYSQYLGTPLFGEISSHEEIGDQLNKLAKLTGRNAAILYVTSLEDKLSLILVPPKPAEKDLLNENKNLKTKPQLFAQNNQYKVGEVVREIVVEANSSEIEKNAKEFRSQVTNSRSNTYFNSANKLYNWIIKPIEPALELNKIHTIVFCLDSGLRTLPVAALYDGEKFLIEKYSVGLIPSFSLTDTRYVPIVKSDILALGISQSTEGQEPLPSVPLEIQTVSKEIWPNRGQTLLNQESTLENLESLSRQKHFGILHLATHGDFKPGSINNSYIQLWNQKLRVDQIKNISRELGWQKDPKVEMLVLSACRTAVGSNEAELGFSGLSVQAGVKSVLGSLWYVSDQGSLALMTKFYEQLNINGLRSESLRQAQLAMLTQKVRITDKELYLSTEKAIPLPPELNNLGTINLSHPYYWSAFTMVGNWN</sequence>
<evidence type="ECO:0000259" key="2">
    <source>
        <dbReference type="Pfam" id="PF12770"/>
    </source>
</evidence>
<reference evidence="3 4" key="1">
    <citation type="submission" date="2024-04" db="EMBL/GenBank/DDBJ databases">
        <title>Okeanomitos corallinicola gen. &amp; sp. nov. (Nostocales, Cyanobacteria), a new toxic marine heterocyst-forming cyanobacterium from a coral reef.</title>
        <authorList>
            <person name="Li H."/>
            <person name="Li R."/>
            <person name="Kang J."/>
            <person name="Hii K.S."/>
            <person name="Mohamed H.F."/>
            <person name="Xu X."/>
            <person name="Luo Z."/>
        </authorList>
    </citation>
    <scope>NUCLEOTIDE SEQUENCE [LARGE SCALE GENOMIC DNA]</scope>
    <source>
        <strain evidence="3 4">TIOX110</strain>
    </source>
</reference>
<feature type="domain" description="CHAT" evidence="2">
    <location>
        <begin position="204"/>
        <end position="503"/>
    </location>
</feature>
<dbReference type="Proteomes" id="UP001483337">
    <property type="component" value="Chromosome"/>
</dbReference>
<feature type="chain" id="PRO_5045309567" evidence="1">
    <location>
        <begin position="26"/>
        <end position="505"/>
    </location>
</feature>
<dbReference type="InterPro" id="IPR024983">
    <property type="entry name" value="CHAT_dom"/>
</dbReference>
<evidence type="ECO:0000313" key="4">
    <source>
        <dbReference type="Proteomes" id="UP001483337"/>
    </source>
</evidence>
<feature type="signal peptide" evidence="1">
    <location>
        <begin position="1"/>
        <end position="25"/>
    </location>
</feature>
<accession>A0ABZ2UQZ5</accession>
<proteinExistence type="predicted"/>
<organism evidence="3 4">
    <name type="scientific">Okeanomitos corallinicola TIOX110</name>
    <dbReference type="NCBI Taxonomy" id="3133117"/>
    <lineage>
        <taxon>Bacteria</taxon>
        <taxon>Bacillati</taxon>
        <taxon>Cyanobacteriota</taxon>
        <taxon>Cyanophyceae</taxon>
        <taxon>Nostocales</taxon>
        <taxon>Aphanizomenonaceae</taxon>
        <taxon>Okeanomitos</taxon>
    </lineage>
</organism>
<evidence type="ECO:0000313" key="3">
    <source>
        <dbReference type="EMBL" id="WZB87783.1"/>
    </source>
</evidence>
<gene>
    <name evidence="3" type="ORF">WJM97_20885</name>
</gene>
<keyword evidence="1" id="KW-0732">Signal</keyword>
<dbReference type="Pfam" id="PF12770">
    <property type="entry name" value="CHAT"/>
    <property type="match status" value="1"/>
</dbReference>
<dbReference type="RefSeq" id="WP_353930695.1">
    <property type="nucleotide sequence ID" value="NZ_CP150886.1"/>
</dbReference>
<dbReference type="EMBL" id="CP150886">
    <property type="protein sequence ID" value="WZB87783.1"/>
    <property type="molecule type" value="Genomic_DNA"/>
</dbReference>
<evidence type="ECO:0000256" key="1">
    <source>
        <dbReference type="SAM" id="SignalP"/>
    </source>
</evidence>